<accession>A0A1I0YYR9</accession>
<organism evidence="7 8">
    <name type="scientific">Algoriphagus aquimarinus</name>
    <dbReference type="NCBI Taxonomy" id="237018"/>
    <lineage>
        <taxon>Bacteria</taxon>
        <taxon>Pseudomonadati</taxon>
        <taxon>Bacteroidota</taxon>
        <taxon>Cytophagia</taxon>
        <taxon>Cytophagales</taxon>
        <taxon>Cyclobacteriaceae</taxon>
        <taxon>Algoriphagus</taxon>
    </lineage>
</organism>
<dbReference type="PANTHER" id="PTHR43133">
    <property type="entry name" value="RNA POLYMERASE ECF-TYPE SIGMA FACTO"/>
    <property type="match status" value="1"/>
</dbReference>
<dbReference type="SUPFAM" id="SSF88946">
    <property type="entry name" value="Sigma2 domain of RNA polymerase sigma factors"/>
    <property type="match status" value="1"/>
</dbReference>
<dbReference type="InterPro" id="IPR014284">
    <property type="entry name" value="RNA_pol_sigma-70_dom"/>
</dbReference>
<feature type="domain" description="RNA polymerase sigma factor 70 region 4 type 2" evidence="6">
    <location>
        <begin position="128"/>
        <end position="170"/>
    </location>
</feature>
<gene>
    <name evidence="7" type="ORF">SAMN04489723_10576</name>
</gene>
<reference evidence="7 8" key="1">
    <citation type="submission" date="2016-10" db="EMBL/GenBank/DDBJ databases">
        <authorList>
            <person name="de Groot N.N."/>
        </authorList>
    </citation>
    <scope>NUCLEOTIDE SEQUENCE [LARGE SCALE GENOMIC DNA]</scope>
    <source>
        <strain evidence="7 8">DSM 23399</strain>
    </source>
</reference>
<dbReference type="InterPro" id="IPR039425">
    <property type="entry name" value="RNA_pol_sigma-70-like"/>
</dbReference>
<sequence>MKGEVEDAMWVEDLRSGSEEAFTFLYTKYSKKIYHTSRKMKLDHEDAEGVVQETFIKIWKNRERLDPSLSFNAYLLAILKSLVIRLVQQNARKSLQKTELMSTGSDAHNSTEDDFIYAEMLEASLKEVNNLPPRQRQIFLLKRVELLSLDEIADQLHISKKTVKNQLVEANKYLKSKISERDIIPIVILWLSTMGEL</sequence>
<evidence type="ECO:0000313" key="8">
    <source>
        <dbReference type="Proteomes" id="UP000198790"/>
    </source>
</evidence>
<dbReference type="InterPro" id="IPR013324">
    <property type="entry name" value="RNA_pol_sigma_r3/r4-like"/>
</dbReference>
<dbReference type="Gene3D" id="1.10.10.10">
    <property type="entry name" value="Winged helix-like DNA-binding domain superfamily/Winged helix DNA-binding domain"/>
    <property type="match status" value="1"/>
</dbReference>
<evidence type="ECO:0000259" key="5">
    <source>
        <dbReference type="Pfam" id="PF04542"/>
    </source>
</evidence>
<dbReference type="NCBIfam" id="TIGR02937">
    <property type="entry name" value="sigma70-ECF"/>
    <property type="match status" value="1"/>
</dbReference>
<dbReference type="AlphaFoldDB" id="A0A1I0YYR9"/>
<dbReference type="OrthoDB" id="764811at2"/>
<dbReference type="GO" id="GO:0006352">
    <property type="term" value="P:DNA-templated transcription initiation"/>
    <property type="evidence" value="ECO:0007669"/>
    <property type="project" value="InterPro"/>
</dbReference>
<evidence type="ECO:0000256" key="1">
    <source>
        <dbReference type="ARBA" id="ARBA00010641"/>
    </source>
</evidence>
<protein>
    <submittedName>
        <fullName evidence="7">RNA polymerase sigma-70 factor, ECF subfamily</fullName>
    </submittedName>
</protein>
<dbReference type="GO" id="GO:0016987">
    <property type="term" value="F:sigma factor activity"/>
    <property type="evidence" value="ECO:0007669"/>
    <property type="project" value="UniProtKB-KW"/>
</dbReference>
<evidence type="ECO:0000313" key="7">
    <source>
        <dbReference type="EMBL" id="SFB17193.1"/>
    </source>
</evidence>
<keyword evidence="8" id="KW-1185">Reference proteome</keyword>
<evidence type="ECO:0000256" key="4">
    <source>
        <dbReference type="ARBA" id="ARBA00023163"/>
    </source>
</evidence>
<name>A0A1I0YYR9_9BACT</name>
<dbReference type="InterPro" id="IPR013325">
    <property type="entry name" value="RNA_pol_sigma_r2"/>
</dbReference>
<dbReference type="RefSeq" id="WP_092896114.1">
    <property type="nucleotide sequence ID" value="NZ_FOKK01000005.1"/>
</dbReference>
<dbReference type="Gene3D" id="1.10.1740.10">
    <property type="match status" value="1"/>
</dbReference>
<evidence type="ECO:0000256" key="3">
    <source>
        <dbReference type="ARBA" id="ARBA00023082"/>
    </source>
</evidence>
<evidence type="ECO:0000256" key="2">
    <source>
        <dbReference type="ARBA" id="ARBA00023015"/>
    </source>
</evidence>
<dbReference type="Proteomes" id="UP000198790">
    <property type="component" value="Unassembled WGS sequence"/>
</dbReference>
<dbReference type="SUPFAM" id="SSF88659">
    <property type="entry name" value="Sigma3 and sigma4 domains of RNA polymerase sigma factors"/>
    <property type="match status" value="1"/>
</dbReference>
<feature type="domain" description="RNA polymerase sigma-70 region 2" evidence="5">
    <location>
        <begin position="25"/>
        <end position="92"/>
    </location>
</feature>
<keyword evidence="3" id="KW-0731">Sigma factor</keyword>
<dbReference type="InterPro" id="IPR036388">
    <property type="entry name" value="WH-like_DNA-bd_sf"/>
</dbReference>
<keyword evidence="4" id="KW-0804">Transcription</keyword>
<keyword evidence="2" id="KW-0805">Transcription regulation</keyword>
<evidence type="ECO:0000259" key="6">
    <source>
        <dbReference type="Pfam" id="PF08281"/>
    </source>
</evidence>
<proteinExistence type="inferred from homology"/>
<dbReference type="EMBL" id="FOKK01000005">
    <property type="protein sequence ID" value="SFB17193.1"/>
    <property type="molecule type" value="Genomic_DNA"/>
</dbReference>
<dbReference type="PANTHER" id="PTHR43133:SF46">
    <property type="entry name" value="RNA POLYMERASE SIGMA-70 FACTOR ECF SUBFAMILY"/>
    <property type="match status" value="1"/>
</dbReference>
<dbReference type="InterPro" id="IPR013249">
    <property type="entry name" value="RNA_pol_sigma70_r4_t2"/>
</dbReference>
<dbReference type="Pfam" id="PF08281">
    <property type="entry name" value="Sigma70_r4_2"/>
    <property type="match status" value="1"/>
</dbReference>
<dbReference type="GO" id="GO:0003677">
    <property type="term" value="F:DNA binding"/>
    <property type="evidence" value="ECO:0007669"/>
    <property type="project" value="InterPro"/>
</dbReference>
<dbReference type="STRING" id="237018.SAMN04489723_10576"/>
<dbReference type="InterPro" id="IPR007627">
    <property type="entry name" value="RNA_pol_sigma70_r2"/>
</dbReference>
<comment type="similarity">
    <text evidence="1">Belongs to the sigma-70 factor family. ECF subfamily.</text>
</comment>
<dbReference type="Pfam" id="PF04542">
    <property type="entry name" value="Sigma70_r2"/>
    <property type="match status" value="1"/>
</dbReference>